<dbReference type="FunFam" id="3.40.50.10050:FF:000001">
    <property type="entry name" value="Translation initiation factor IF-2"/>
    <property type="match status" value="1"/>
</dbReference>
<dbReference type="InterPro" id="IPR053905">
    <property type="entry name" value="EF-G-like_DII"/>
</dbReference>
<dbReference type="InterPro" id="IPR023115">
    <property type="entry name" value="TIF_IF2_dom3"/>
</dbReference>
<protein>
    <recommendedName>
        <fullName evidence="7">Translation initiation factor IF-2, chloroplastic</fullName>
    </recommendedName>
</protein>
<geneLocation type="plastid" evidence="9"/>
<comment type="similarity">
    <text evidence="1">Belongs to the TRAFAC class translation factor GTPase superfamily. Classic translation factor GTPase family. IF-2 subfamily.</text>
</comment>
<dbReference type="InterPro" id="IPR005225">
    <property type="entry name" value="Small_GTP-bd"/>
</dbReference>
<keyword evidence="3" id="KW-0547">Nucleotide-binding</keyword>
<comment type="function">
    <text evidence="6">One of the essential components for the initiation of protein synthesis. Protects formylmethionyl-tRNA from spontaneous hydrolysis and promotes its binding to the 30S ribosomal subunits. Also involved in the hydrolysis of GTP during the formation of the 70S ribosomal complex.</text>
</comment>
<dbReference type="PRINTS" id="PR00315">
    <property type="entry name" value="ELONGATNFCT"/>
</dbReference>
<dbReference type="GO" id="GO:0003743">
    <property type="term" value="F:translation initiation factor activity"/>
    <property type="evidence" value="ECO:0007669"/>
    <property type="project" value="UniProtKB-KW"/>
</dbReference>
<dbReference type="InterPro" id="IPR006847">
    <property type="entry name" value="IF2_N"/>
</dbReference>
<dbReference type="Gene3D" id="2.40.30.10">
    <property type="entry name" value="Translation factors"/>
    <property type="match status" value="2"/>
</dbReference>
<gene>
    <name evidence="9" type="primary">infB</name>
    <name evidence="9" type="ORF">Riqu_033</name>
</gene>
<evidence type="ECO:0000256" key="5">
    <source>
        <dbReference type="ARBA" id="ARBA00023134"/>
    </source>
</evidence>
<dbReference type="CDD" id="cd01887">
    <property type="entry name" value="IF2_eIF5B"/>
    <property type="match status" value="1"/>
</dbReference>
<dbReference type="AlphaFoldDB" id="A0A1C9C807"/>
<dbReference type="InterPro" id="IPR000795">
    <property type="entry name" value="T_Tr_GTP-bd_dom"/>
</dbReference>
<dbReference type="FunFam" id="2.40.30.10:FF:000008">
    <property type="entry name" value="Translation initiation factor IF-2"/>
    <property type="match status" value="1"/>
</dbReference>
<reference evidence="9" key="1">
    <citation type="journal article" date="2016" name="BMC Biol.">
        <title>Parallel evolution of highly conserved plastid genome architecture in red seaweeds and seed plants.</title>
        <authorList>
            <person name="Lee J."/>
            <person name="Cho C.H."/>
            <person name="Park S.I."/>
            <person name="Choi J.W."/>
            <person name="Song H.S."/>
            <person name="West J.A."/>
            <person name="Bhattacharya D."/>
            <person name="Yoon H.S."/>
        </authorList>
    </citation>
    <scope>NUCLEOTIDE SEQUENCE</scope>
</reference>
<dbReference type="Pfam" id="PF00009">
    <property type="entry name" value="GTP_EFTU"/>
    <property type="match status" value="1"/>
</dbReference>
<keyword evidence="5" id="KW-0342">GTP-binding</keyword>
<dbReference type="PROSITE" id="PS01176">
    <property type="entry name" value="IF2"/>
    <property type="match status" value="1"/>
</dbReference>
<dbReference type="SUPFAM" id="SSF50447">
    <property type="entry name" value="Translation proteins"/>
    <property type="match status" value="2"/>
</dbReference>
<dbReference type="Gene3D" id="3.40.50.10050">
    <property type="entry name" value="Translation initiation factor IF- 2, domain 3"/>
    <property type="match status" value="1"/>
</dbReference>
<dbReference type="InterPro" id="IPR009000">
    <property type="entry name" value="Transl_B-barrel_sf"/>
</dbReference>
<evidence type="ECO:0000256" key="1">
    <source>
        <dbReference type="ARBA" id="ARBA00007733"/>
    </source>
</evidence>
<keyword evidence="4" id="KW-0648">Protein biosynthesis</keyword>
<dbReference type="CDD" id="cd03702">
    <property type="entry name" value="IF2_mtIF2_II"/>
    <property type="match status" value="1"/>
</dbReference>
<keyword evidence="2 9" id="KW-0396">Initiation factor</keyword>
<evidence type="ECO:0000313" key="9">
    <source>
        <dbReference type="EMBL" id="AOM64512.1"/>
    </source>
</evidence>
<dbReference type="Pfam" id="PF04760">
    <property type="entry name" value="IF2_N"/>
    <property type="match status" value="1"/>
</dbReference>
<dbReference type="NCBIfam" id="TIGR00487">
    <property type="entry name" value="IF-2"/>
    <property type="match status" value="1"/>
</dbReference>
<proteinExistence type="inferred from homology"/>
<evidence type="ECO:0000256" key="4">
    <source>
        <dbReference type="ARBA" id="ARBA00022917"/>
    </source>
</evidence>
<evidence type="ECO:0000256" key="3">
    <source>
        <dbReference type="ARBA" id="ARBA00022741"/>
    </source>
</evidence>
<dbReference type="FunFam" id="3.40.50.300:FF:000019">
    <property type="entry name" value="Translation initiation factor IF-2"/>
    <property type="match status" value="1"/>
</dbReference>
<dbReference type="EMBL" id="KX284710">
    <property type="protein sequence ID" value="AOM64512.1"/>
    <property type="molecule type" value="Genomic_DNA"/>
</dbReference>
<name>A0A1C9C807_9FLOR</name>
<evidence type="ECO:0000256" key="2">
    <source>
        <dbReference type="ARBA" id="ARBA00022540"/>
    </source>
</evidence>
<organism evidence="9">
    <name type="scientific">Riquetophycus sp</name>
    <dbReference type="NCBI Taxonomy" id="1897556"/>
    <lineage>
        <taxon>Eukaryota</taxon>
        <taxon>Rhodophyta</taxon>
        <taxon>Florideophyceae</taxon>
        <taxon>Rhodymeniophycidae</taxon>
        <taxon>Peyssonneliales</taxon>
        <taxon>Peyssonneliaceae</taxon>
        <taxon>Riquetophycus</taxon>
    </lineage>
</organism>
<dbReference type="SUPFAM" id="SSF52156">
    <property type="entry name" value="Initiation factor IF2/eIF5b, domain 3"/>
    <property type="match status" value="1"/>
</dbReference>
<dbReference type="GO" id="GO:0003924">
    <property type="term" value="F:GTPase activity"/>
    <property type="evidence" value="ECO:0007669"/>
    <property type="project" value="InterPro"/>
</dbReference>
<dbReference type="InterPro" id="IPR015760">
    <property type="entry name" value="TIF_IF2"/>
</dbReference>
<dbReference type="InterPro" id="IPR027417">
    <property type="entry name" value="P-loop_NTPase"/>
</dbReference>
<keyword evidence="9" id="KW-0934">Plastid</keyword>
<dbReference type="PROSITE" id="PS51722">
    <property type="entry name" value="G_TR_2"/>
    <property type="match status" value="1"/>
</dbReference>
<dbReference type="PANTHER" id="PTHR43381:SF5">
    <property type="entry name" value="TR-TYPE G DOMAIN-CONTAINING PROTEIN"/>
    <property type="match status" value="1"/>
</dbReference>
<dbReference type="GO" id="GO:0005525">
    <property type="term" value="F:GTP binding"/>
    <property type="evidence" value="ECO:0007669"/>
    <property type="project" value="UniProtKB-KW"/>
</dbReference>
<dbReference type="Pfam" id="PF22042">
    <property type="entry name" value="EF-G_D2"/>
    <property type="match status" value="1"/>
</dbReference>
<evidence type="ECO:0000259" key="8">
    <source>
        <dbReference type="PROSITE" id="PS51722"/>
    </source>
</evidence>
<dbReference type="SUPFAM" id="SSF52540">
    <property type="entry name" value="P-loop containing nucleoside triphosphate hydrolases"/>
    <property type="match status" value="1"/>
</dbReference>
<dbReference type="GO" id="GO:0005737">
    <property type="term" value="C:cytoplasm"/>
    <property type="evidence" value="ECO:0007669"/>
    <property type="project" value="TreeGrafter"/>
</dbReference>
<dbReference type="CDD" id="cd03692">
    <property type="entry name" value="mtIF2_IVc"/>
    <property type="match status" value="1"/>
</dbReference>
<feature type="domain" description="Tr-type G" evidence="8">
    <location>
        <begin position="149"/>
        <end position="320"/>
    </location>
</feature>
<dbReference type="Pfam" id="PF11987">
    <property type="entry name" value="IF-2"/>
    <property type="match status" value="1"/>
</dbReference>
<dbReference type="InterPro" id="IPR000178">
    <property type="entry name" value="TF_IF2_bacterial-like"/>
</dbReference>
<evidence type="ECO:0000256" key="7">
    <source>
        <dbReference type="ARBA" id="ARBA00044105"/>
    </source>
</evidence>
<dbReference type="NCBIfam" id="TIGR00231">
    <property type="entry name" value="small_GTP"/>
    <property type="match status" value="1"/>
</dbReference>
<dbReference type="HAMAP" id="MF_00100_B">
    <property type="entry name" value="IF_2_B"/>
    <property type="match status" value="1"/>
</dbReference>
<accession>A0A1C9C807</accession>
<dbReference type="InterPro" id="IPR044145">
    <property type="entry name" value="IF2_II"/>
</dbReference>
<evidence type="ECO:0000256" key="6">
    <source>
        <dbReference type="ARBA" id="ARBA00025162"/>
    </source>
</evidence>
<dbReference type="InterPro" id="IPR036925">
    <property type="entry name" value="TIF_IF2_dom3_sf"/>
</dbReference>
<dbReference type="Gene3D" id="3.40.50.300">
    <property type="entry name" value="P-loop containing nucleotide triphosphate hydrolases"/>
    <property type="match status" value="1"/>
</dbReference>
<sequence length="650" mass="72205">MEEQNFNLNEEVNVDALKMALLRPSKVKRQPKRQKIRKNNNDNNILSNQELFHENTNDKELINKVIALSSPLTIQELSGKIHVSEASIITWLFLQGISVTINQMVDVSIATKVAKNYGFNIVDSTDHLNLKSHQPDKVLLDTKVNKGIRRSPIITIFGHVDHGKTTLLDYIRKTNLVDREPGGITQSITGYEVDYNYMGSIEKLIFIDTPGHEAFTCMRSRGAEITDMAVLLVAADDGLKPQSIEAINHIISRKIPYIVAINKIDKSDIKINKIKEQLAQYCIQDRHWGGESIILNISALTGMNVDSLLSNICQLSSSLNLQANMDESAEGIIVESYLDKTIGSIAIVVIKNGTLKLGDIIVSGSTYGRVKSIINSSGIKIESIGASAIVQICGFSSVPQTGLKFYVVDDERQAKNLCSNNNINDNYQRSNILNTRVTLENYSNDIIVKKVNLIVKADTQGSMEAILNAFSQIPQSKVQINIISCSLGSVFDADLDLALTSNSIIIGFNINILSTISSHANKLKIILEKFNVIYDLLDFVNNYMLSLVEPEYDRISLGKASVETVFNMNKGSVAGCFVNIGCLKKGSYIVVYRNDKVVYEGLLDSLRHLKDDVNQVLAGNECGVMSKDYDSWQKADLIESFEMIQRKKVL</sequence>
<dbReference type="PANTHER" id="PTHR43381">
    <property type="entry name" value="TRANSLATION INITIATION FACTOR IF-2-RELATED"/>
    <property type="match status" value="1"/>
</dbReference>